<proteinExistence type="predicted"/>
<evidence type="ECO:0000313" key="2">
    <source>
        <dbReference type="Proteomes" id="UP000015103"/>
    </source>
</evidence>
<sequence>DFDHVSAKHQDNKIESVLNRNGNELSTRQCATNSTPNFVTSQTETAHKKLHSASLACEKLPPLKRCRMSSLDRANGKEEFPSSVYCAEPEYQVPTSSQKGRDDYLSFADFTELGDSHIFQVNDEESQNDVSSIVQDISTLSDYTYLKLNSCKSRWNSKHLGVFLKEIEDRYD</sequence>
<organism evidence="1 2">
    <name type="scientific">Rhodnius prolixus</name>
    <name type="common">Triatomid bug</name>
    <dbReference type="NCBI Taxonomy" id="13249"/>
    <lineage>
        <taxon>Eukaryota</taxon>
        <taxon>Metazoa</taxon>
        <taxon>Ecdysozoa</taxon>
        <taxon>Arthropoda</taxon>
        <taxon>Hexapoda</taxon>
        <taxon>Insecta</taxon>
        <taxon>Pterygota</taxon>
        <taxon>Neoptera</taxon>
        <taxon>Paraneoptera</taxon>
        <taxon>Hemiptera</taxon>
        <taxon>Heteroptera</taxon>
        <taxon>Panheteroptera</taxon>
        <taxon>Cimicomorpha</taxon>
        <taxon>Reduviidae</taxon>
        <taxon>Triatominae</taxon>
        <taxon>Rhodnius</taxon>
    </lineage>
</organism>
<dbReference type="EnsemblMetazoa" id="RPRC012903-RA">
    <property type="protein sequence ID" value="RPRC012903-PA"/>
    <property type="gene ID" value="RPRC012903"/>
</dbReference>
<dbReference type="EMBL" id="ACPB03018010">
    <property type="status" value="NOT_ANNOTATED_CDS"/>
    <property type="molecule type" value="Genomic_DNA"/>
</dbReference>
<dbReference type="VEuPathDB" id="VectorBase:RPRC012903"/>
<dbReference type="AlphaFoldDB" id="T1I9D1"/>
<evidence type="ECO:0000313" key="1">
    <source>
        <dbReference type="EnsemblMetazoa" id="RPRC012903-PA"/>
    </source>
</evidence>
<dbReference type="HOGENOM" id="CLU_1559186_0_0_1"/>
<dbReference type="Proteomes" id="UP000015103">
    <property type="component" value="Unassembled WGS sequence"/>
</dbReference>
<reference evidence="1" key="1">
    <citation type="submission" date="2015-05" db="UniProtKB">
        <authorList>
            <consortium name="EnsemblMetazoa"/>
        </authorList>
    </citation>
    <scope>IDENTIFICATION</scope>
</reference>
<dbReference type="InParanoid" id="T1I9D1"/>
<name>T1I9D1_RHOPR</name>
<protein>
    <submittedName>
        <fullName evidence="1">Uncharacterized protein</fullName>
    </submittedName>
</protein>
<accession>T1I9D1</accession>
<keyword evidence="2" id="KW-1185">Reference proteome</keyword>